<dbReference type="AlphaFoldDB" id="A0A0E9VEV9"/>
<organism evidence="1">
    <name type="scientific">Anguilla anguilla</name>
    <name type="common">European freshwater eel</name>
    <name type="synonym">Muraena anguilla</name>
    <dbReference type="NCBI Taxonomy" id="7936"/>
    <lineage>
        <taxon>Eukaryota</taxon>
        <taxon>Metazoa</taxon>
        <taxon>Chordata</taxon>
        <taxon>Craniata</taxon>
        <taxon>Vertebrata</taxon>
        <taxon>Euteleostomi</taxon>
        <taxon>Actinopterygii</taxon>
        <taxon>Neopterygii</taxon>
        <taxon>Teleostei</taxon>
        <taxon>Anguilliformes</taxon>
        <taxon>Anguillidae</taxon>
        <taxon>Anguilla</taxon>
    </lineage>
</organism>
<dbReference type="EMBL" id="GBXM01031908">
    <property type="protein sequence ID" value="JAH76669.1"/>
    <property type="molecule type" value="Transcribed_RNA"/>
</dbReference>
<proteinExistence type="predicted"/>
<name>A0A0E9VEV9_ANGAN</name>
<accession>A0A0E9VEV9</accession>
<evidence type="ECO:0000313" key="1">
    <source>
        <dbReference type="EMBL" id="JAH76669.1"/>
    </source>
</evidence>
<protein>
    <submittedName>
        <fullName evidence="1">Uncharacterized protein</fullName>
    </submittedName>
</protein>
<reference evidence="1" key="1">
    <citation type="submission" date="2014-11" db="EMBL/GenBank/DDBJ databases">
        <authorList>
            <person name="Amaro Gonzalez C."/>
        </authorList>
    </citation>
    <scope>NUCLEOTIDE SEQUENCE</scope>
</reference>
<sequence>MIRSLTVLAKCYSVGFVAEGTFSAFGFGCPLQSRWPPGHRLWN</sequence>
<reference evidence="1" key="2">
    <citation type="journal article" date="2015" name="Fish Shellfish Immunol.">
        <title>Early steps in the European eel (Anguilla anguilla)-Vibrio vulnificus interaction in the gills: Role of the RtxA13 toxin.</title>
        <authorList>
            <person name="Callol A."/>
            <person name="Pajuelo D."/>
            <person name="Ebbesson L."/>
            <person name="Teles M."/>
            <person name="MacKenzie S."/>
            <person name="Amaro C."/>
        </authorList>
    </citation>
    <scope>NUCLEOTIDE SEQUENCE</scope>
</reference>